<feature type="compositionally biased region" description="Polar residues" evidence="1">
    <location>
        <begin position="506"/>
        <end position="516"/>
    </location>
</feature>
<feature type="compositionally biased region" description="Polar residues" evidence="1">
    <location>
        <begin position="401"/>
        <end position="421"/>
    </location>
</feature>
<feature type="transmembrane region" description="Helical" evidence="2">
    <location>
        <begin position="661"/>
        <end position="681"/>
    </location>
</feature>
<evidence type="ECO:0000256" key="2">
    <source>
        <dbReference type="SAM" id="Phobius"/>
    </source>
</evidence>
<dbReference type="Proteomes" id="UP001162031">
    <property type="component" value="Unassembled WGS sequence"/>
</dbReference>
<proteinExistence type="predicted"/>
<feature type="compositionally biased region" description="Low complexity" evidence="1">
    <location>
        <begin position="572"/>
        <end position="581"/>
    </location>
</feature>
<gene>
    <name evidence="4" type="ORF">HBR001_LOCUS4789</name>
</gene>
<reference evidence="4" key="1">
    <citation type="submission" date="2022-12" db="EMBL/GenBank/DDBJ databases">
        <authorList>
            <person name="Webb A."/>
        </authorList>
    </citation>
    <scope>NUCLEOTIDE SEQUENCE</scope>
    <source>
        <strain evidence="4">Hp1</strain>
    </source>
</reference>
<keyword evidence="3" id="KW-0732">Signal</keyword>
<feature type="compositionally biased region" description="Low complexity" evidence="1">
    <location>
        <begin position="613"/>
        <end position="624"/>
    </location>
</feature>
<feature type="region of interest" description="Disordered" evidence="1">
    <location>
        <begin position="572"/>
        <end position="652"/>
    </location>
</feature>
<dbReference type="AlphaFoldDB" id="A0AAV0U011"/>
<sequence>MRAAAVLSVALGVSSESAWGRPSDAVECDRLGAQSAHVVGVPGAFCVHVRPCEGVGRGAADERLSCPLAGQWDVLGESELPTDSCCAVVDRTSGAVGCVLISETEERNVVCLRSADVMTRTTNATEALPVTTTAEAAEGRASVVPEAGGRDTRTMALTLDPVAGATTPKIAATATAPMVATTSAAAAVQEDHGVPPSSPVVATLAPVAPEYAAVAGATGWTTAPSGSVLAATSAPVAATPVADAGSSIPMPTTLAPSVAPPTTPATVTAAAVTVSESSPFSSGPVTTPPELSSMSDATDSASSADMMPPPEWSTTSDLFDTTSQSESSSMSGSTDSASQSESMSTSGSADMMPPPEWSTMSGSIDADLALAPTPSPPALPPFTATSSSQSGSDLADGPPVASTTNATSPQLLTTPSPSEQRPASGSSDDISTTATSTVVVSGSASGSDASNETGSFPEVSVANMSTPVPTTMPAALSSSGNGSYPETGSRGVGPTGSVVGPRATAASPTMNSSSDPSPWLGNVGFGSGASSGSADVGDFWSSASKSRGDGSLDSVDSDNGVESYAGEVAVPSPLLRPSSESGPPPPSLPAPPLLFPSSGSLKSERVTRPPIKSPSSSGVLVLPPITDDSADSVDPLATGGSQTRVNDGESGGNSALGTSTILFIIVGCIVAAALVFGAVWLRPKRADPLEVCDPDESREPTDAYPYAGSESAGPYDASRTPRVITGYDRMDVRGSNEYFGA</sequence>
<keyword evidence="2" id="KW-0472">Membrane</keyword>
<keyword evidence="5" id="KW-1185">Reference proteome</keyword>
<feature type="compositionally biased region" description="Low complexity" evidence="1">
    <location>
        <begin position="321"/>
        <end position="340"/>
    </location>
</feature>
<evidence type="ECO:0000313" key="4">
    <source>
        <dbReference type="EMBL" id="CAI5730250.1"/>
    </source>
</evidence>
<feature type="compositionally biased region" description="Low complexity" evidence="1">
    <location>
        <begin position="292"/>
        <end position="306"/>
    </location>
</feature>
<feature type="region of interest" description="Disordered" evidence="1">
    <location>
        <begin position="275"/>
        <end position="524"/>
    </location>
</feature>
<feature type="chain" id="PRO_5043707033" evidence="3">
    <location>
        <begin position="21"/>
        <end position="741"/>
    </location>
</feature>
<feature type="compositionally biased region" description="Pro residues" evidence="1">
    <location>
        <begin position="582"/>
        <end position="594"/>
    </location>
</feature>
<name>A0AAV0U011_HYABA</name>
<keyword evidence="2" id="KW-1133">Transmembrane helix</keyword>
<evidence type="ECO:0000256" key="3">
    <source>
        <dbReference type="SAM" id="SignalP"/>
    </source>
</evidence>
<feature type="region of interest" description="Disordered" evidence="1">
    <location>
        <begin position="692"/>
        <end position="720"/>
    </location>
</feature>
<feature type="compositionally biased region" description="Low complexity" evidence="1">
    <location>
        <begin position="423"/>
        <end position="450"/>
    </location>
</feature>
<feature type="signal peptide" evidence="3">
    <location>
        <begin position="1"/>
        <end position="20"/>
    </location>
</feature>
<accession>A0AAV0U011</accession>
<protein>
    <submittedName>
        <fullName evidence="4">Uncharacterized protein</fullName>
    </submittedName>
</protein>
<evidence type="ECO:0000256" key="1">
    <source>
        <dbReference type="SAM" id="MobiDB-lite"/>
    </source>
</evidence>
<keyword evidence="2" id="KW-0812">Transmembrane</keyword>
<dbReference type="EMBL" id="CANTFL010001021">
    <property type="protein sequence ID" value="CAI5730250.1"/>
    <property type="molecule type" value="Genomic_DNA"/>
</dbReference>
<organism evidence="4 5">
    <name type="scientific">Hyaloperonospora brassicae</name>
    <name type="common">Brassica downy mildew</name>
    <name type="synonym">Peronospora brassicae</name>
    <dbReference type="NCBI Taxonomy" id="162125"/>
    <lineage>
        <taxon>Eukaryota</taxon>
        <taxon>Sar</taxon>
        <taxon>Stramenopiles</taxon>
        <taxon>Oomycota</taxon>
        <taxon>Peronosporomycetes</taxon>
        <taxon>Peronosporales</taxon>
        <taxon>Peronosporaceae</taxon>
        <taxon>Hyaloperonospora</taxon>
    </lineage>
</organism>
<comment type="caution">
    <text evidence="4">The sequence shown here is derived from an EMBL/GenBank/DDBJ whole genome shotgun (WGS) entry which is preliminary data.</text>
</comment>
<evidence type="ECO:0000313" key="5">
    <source>
        <dbReference type="Proteomes" id="UP001162031"/>
    </source>
</evidence>
<feature type="compositionally biased region" description="Polar residues" evidence="1">
    <location>
        <begin position="476"/>
        <end position="486"/>
    </location>
</feature>